<evidence type="ECO:0000256" key="1">
    <source>
        <dbReference type="SAM" id="MobiDB-lite"/>
    </source>
</evidence>
<accession>M7SDQ6</accession>
<dbReference type="EMBL" id="APMR01000032">
    <property type="protein sequence ID" value="EMR53045.1"/>
    <property type="molecule type" value="Genomic_DNA"/>
</dbReference>
<dbReference type="Proteomes" id="UP000013259">
    <property type="component" value="Unassembled WGS sequence"/>
</dbReference>
<dbReference type="HOGENOM" id="CLU_3316592_0_0_6"/>
<evidence type="ECO:0000313" key="3">
    <source>
        <dbReference type="Proteomes" id="UP000013259"/>
    </source>
</evidence>
<dbReference type="AlphaFoldDB" id="M7SDQ6"/>
<evidence type="ECO:0000313" key="2">
    <source>
        <dbReference type="EMBL" id="EMR53045.1"/>
    </source>
</evidence>
<gene>
    <name evidence="2" type="ORF">A670_01844</name>
</gene>
<proteinExistence type="predicted"/>
<sequence length="39" mass="4482">MALAPVGPYLPHRRPNKASTPPSCAISHISERWSFFFRR</sequence>
<protein>
    <submittedName>
        <fullName evidence="2">Uncharacterized protein</fullName>
    </submittedName>
</protein>
<comment type="caution">
    <text evidence="2">The sequence shown here is derived from an EMBL/GenBank/DDBJ whole genome shotgun (WGS) entry which is preliminary data.</text>
</comment>
<feature type="region of interest" description="Disordered" evidence="1">
    <location>
        <begin position="1"/>
        <end position="23"/>
    </location>
</feature>
<reference evidence="2 3" key="1">
    <citation type="submission" date="2013-02" db="EMBL/GenBank/DDBJ databases">
        <authorList>
            <person name="McClelland M."/>
            <person name="Porwollik S."/>
            <person name="Desai P."/>
            <person name="Cheng P."/>
            <person name="Wollam A."/>
            <person name="Pepin K."/>
            <person name="Bhonagiri V."/>
            <person name="Fulton L."/>
            <person name="Fulton R."/>
            <person name="Delehaunty K."/>
            <person name="Fronick C."/>
            <person name="Godfrey J."/>
            <person name="Waligorski J."/>
            <person name="Appelbaum E."/>
            <person name="Tomlinson C."/>
            <person name="Warren W."/>
            <person name="Sodergren E."/>
            <person name="Weinstock G."/>
            <person name="Wilson R.K."/>
        </authorList>
    </citation>
    <scope>NUCLEOTIDE SEQUENCE [LARGE SCALE GENOMIC DNA]</scope>
    <source>
        <strain evidence="2 3">UC16</strain>
    </source>
</reference>
<organism evidence="2 3">
    <name type="scientific">Salmonella enterica subsp. enterica serovar Dublin str. UC16</name>
    <dbReference type="NCBI Taxonomy" id="1192688"/>
    <lineage>
        <taxon>Bacteria</taxon>
        <taxon>Pseudomonadati</taxon>
        <taxon>Pseudomonadota</taxon>
        <taxon>Gammaproteobacteria</taxon>
        <taxon>Enterobacterales</taxon>
        <taxon>Enterobacteriaceae</taxon>
        <taxon>Salmonella</taxon>
    </lineage>
</organism>
<name>M7SDQ6_SALDU</name>